<keyword evidence="7" id="KW-0449">Lipoprotein</keyword>
<dbReference type="AlphaFoldDB" id="A0A9X1ZCG9"/>
<reference evidence="8" key="1">
    <citation type="submission" date="2022-01" db="EMBL/GenBank/DDBJ databases">
        <title>Whole genome-based taxonomy of the Shewanellaceae.</title>
        <authorList>
            <person name="Martin-Rodriguez A.J."/>
        </authorList>
    </citation>
    <scope>NUCLEOTIDE SEQUENCE</scope>
    <source>
        <strain evidence="8">DSM 23803</strain>
    </source>
</reference>
<dbReference type="InterPro" id="IPR028082">
    <property type="entry name" value="Peripla_BP_I"/>
</dbReference>
<keyword evidence="4" id="KW-0472">Membrane</keyword>
<name>A0A9X1ZCG9_9GAMM</name>
<dbReference type="CDD" id="cd06339">
    <property type="entry name" value="PBP1_YraM_LppC_lipoprotein-like"/>
    <property type="match status" value="1"/>
</dbReference>
<dbReference type="PANTHER" id="PTHR38038">
    <property type="entry name" value="PENICILLIN-BINDING PROTEIN ACTIVATOR LPOA"/>
    <property type="match status" value="1"/>
</dbReference>
<evidence type="ECO:0000256" key="7">
    <source>
        <dbReference type="ARBA" id="ARBA00023288"/>
    </source>
</evidence>
<keyword evidence="3" id="KW-0573">Peptidoglycan synthesis</keyword>
<dbReference type="EMBL" id="JAKILJ010000026">
    <property type="protein sequence ID" value="MCL1105995.1"/>
    <property type="molecule type" value="Genomic_DNA"/>
</dbReference>
<dbReference type="InterPro" id="IPR007443">
    <property type="entry name" value="LpoA"/>
</dbReference>
<dbReference type="RefSeq" id="WP_188925547.1">
    <property type="nucleotide sequence ID" value="NZ_BMQI01000026.1"/>
</dbReference>
<evidence type="ECO:0000256" key="5">
    <source>
        <dbReference type="ARBA" id="ARBA00023139"/>
    </source>
</evidence>
<dbReference type="SUPFAM" id="SSF53822">
    <property type="entry name" value="Periplasmic binding protein-like I"/>
    <property type="match status" value="1"/>
</dbReference>
<gene>
    <name evidence="8" type="ORF">L2749_12140</name>
</gene>
<dbReference type="Proteomes" id="UP001139408">
    <property type="component" value="Unassembled WGS sequence"/>
</dbReference>
<dbReference type="InterPro" id="IPR011990">
    <property type="entry name" value="TPR-like_helical_dom_sf"/>
</dbReference>
<keyword evidence="1" id="KW-0732">Signal</keyword>
<evidence type="ECO:0000313" key="8">
    <source>
        <dbReference type="EMBL" id="MCL1105995.1"/>
    </source>
</evidence>
<protein>
    <submittedName>
        <fullName evidence="8">Penicillin-binding protein activator</fullName>
    </submittedName>
</protein>
<organism evidence="8 9">
    <name type="scientific">Shewanella algicola</name>
    <dbReference type="NCBI Taxonomy" id="640633"/>
    <lineage>
        <taxon>Bacteria</taxon>
        <taxon>Pseudomonadati</taxon>
        <taxon>Pseudomonadota</taxon>
        <taxon>Gammaproteobacteria</taxon>
        <taxon>Alteromonadales</taxon>
        <taxon>Shewanellaceae</taxon>
        <taxon>Shewanella</taxon>
    </lineage>
</organism>
<dbReference type="Gene3D" id="1.25.40.10">
    <property type="entry name" value="Tetratricopeptide repeat domain"/>
    <property type="match status" value="1"/>
</dbReference>
<keyword evidence="6" id="KW-0998">Cell outer membrane</keyword>
<dbReference type="PROSITE" id="PS51257">
    <property type="entry name" value="PROKAR_LIPOPROTEIN"/>
    <property type="match status" value="1"/>
</dbReference>
<evidence type="ECO:0000256" key="3">
    <source>
        <dbReference type="ARBA" id="ARBA00022984"/>
    </source>
</evidence>
<dbReference type="GO" id="GO:0008360">
    <property type="term" value="P:regulation of cell shape"/>
    <property type="evidence" value="ECO:0007669"/>
    <property type="project" value="UniProtKB-KW"/>
</dbReference>
<evidence type="ECO:0000313" key="9">
    <source>
        <dbReference type="Proteomes" id="UP001139408"/>
    </source>
</evidence>
<dbReference type="GO" id="GO:0009252">
    <property type="term" value="P:peptidoglycan biosynthetic process"/>
    <property type="evidence" value="ECO:0007669"/>
    <property type="project" value="UniProtKB-KW"/>
</dbReference>
<comment type="caution">
    <text evidence="8">The sequence shown here is derived from an EMBL/GenBank/DDBJ whole genome shotgun (WGS) entry which is preliminary data.</text>
</comment>
<sequence length="610" mass="69024">MLKRLNTTKFVCAIIFSVLLVGCATEQQRKQREYVEISTSLVAAEHPAKIYLTEAKNSSLPEKRDRFLLLAAHAYINNGNVNSATNILTSMQKTMVNVPTLQAEHIYLRARIVEKTNGSGAALNLLQYPPHWQLPRWQMASYHQFKAKLFKNTQQPIEQAKQLSLLSNYLPKSETTAVNDVIWSLLQPLQEETVQSFMRDPSNPIFAGWLQLTFIAKHYAVEPTQLVRYLGEWQRNNPYHPAAIKLPGDLEKALSAKPYHPQNIAVLLPLTGPRAVVAEPIRQGIIASYLSEYDNNVTINFYDTQLGATEAYNKAVTQGAEFIIGPLLPNEVEELQKVNDKLTNTVPQLYLNQTEHFTPQLNQFYFSLSPAQEASDAAHKLFSDGVKLPLLLASNDPIGKRMADSFKQTWLALTNNNAEVHYYDAGDQMKLTVQEALGVKDSQARISRMRDLLGSRLESDFRSRQDIDAIYMISGSQDLALLKPFLDVNFSVFSEPVALYTTSRSRLENESKQAAQDLNKLMISDIPWLMRPSNETQMVSELWSSWSNSQKRLYVMGFDSLELVNRLAQMRAFPGYQFMGRSGALSVKQNGVIDRQLSWGQYIQGQLKPL</sequence>
<dbReference type="PANTHER" id="PTHR38038:SF1">
    <property type="entry name" value="PENICILLIN-BINDING PROTEIN ACTIVATOR LPOA"/>
    <property type="match status" value="1"/>
</dbReference>
<dbReference type="Gene3D" id="1.25.40.650">
    <property type="match status" value="1"/>
</dbReference>
<evidence type="ECO:0000256" key="4">
    <source>
        <dbReference type="ARBA" id="ARBA00023136"/>
    </source>
</evidence>
<accession>A0A9X1ZCG9</accession>
<evidence type="ECO:0000256" key="6">
    <source>
        <dbReference type="ARBA" id="ARBA00023237"/>
    </source>
</evidence>
<keyword evidence="2" id="KW-0133">Cell shape</keyword>
<proteinExistence type="predicted"/>
<keyword evidence="9" id="KW-1185">Reference proteome</keyword>
<evidence type="ECO:0000256" key="2">
    <source>
        <dbReference type="ARBA" id="ARBA00022960"/>
    </source>
</evidence>
<dbReference type="Pfam" id="PF04348">
    <property type="entry name" value="LppC"/>
    <property type="match status" value="1"/>
</dbReference>
<dbReference type="GO" id="GO:0031241">
    <property type="term" value="C:periplasmic side of cell outer membrane"/>
    <property type="evidence" value="ECO:0007669"/>
    <property type="project" value="TreeGrafter"/>
</dbReference>
<dbReference type="Gene3D" id="3.40.50.2300">
    <property type="match status" value="2"/>
</dbReference>
<dbReference type="GO" id="GO:0030234">
    <property type="term" value="F:enzyme regulator activity"/>
    <property type="evidence" value="ECO:0007669"/>
    <property type="project" value="TreeGrafter"/>
</dbReference>
<evidence type="ECO:0000256" key="1">
    <source>
        <dbReference type="ARBA" id="ARBA00022729"/>
    </source>
</evidence>
<keyword evidence="5" id="KW-0564">Palmitate</keyword>